<dbReference type="AlphaFoldDB" id="A0A0B2Q637"/>
<evidence type="ECO:0000256" key="1">
    <source>
        <dbReference type="SAM" id="Phobius"/>
    </source>
</evidence>
<sequence>MLVTAGKALEDLRASLFNQFRSSEGAKCQQQCIYGPGIALSFNFLVAVGTIFMNKMVLQTV</sequence>
<keyword evidence="1" id="KW-1133">Transmembrane helix</keyword>
<accession>A0A0B2Q637</accession>
<name>A0A0B2Q637_GLYSO</name>
<keyword evidence="1" id="KW-0472">Membrane</keyword>
<proteinExistence type="predicted"/>
<dbReference type="Proteomes" id="UP000053555">
    <property type="component" value="Unassembled WGS sequence"/>
</dbReference>
<evidence type="ECO:0000313" key="2">
    <source>
        <dbReference type="EMBL" id="KHN15533.1"/>
    </source>
</evidence>
<organism evidence="2">
    <name type="scientific">Glycine soja</name>
    <name type="common">Wild soybean</name>
    <dbReference type="NCBI Taxonomy" id="3848"/>
    <lineage>
        <taxon>Eukaryota</taxon>
        <taxon>Viridiplantae</taxon>
        <taxon>Streptophyta</taxon>
        <taxon>Embryophyta</taxon>
        <taxon>Tracheophyta</taxon>
        <taxon>Spermatophyta</taxon>
        <taxon>Magnoliopsida</taxon>
        <taxon>eudicotyledons</taxon>
        <taxon>Gunneridae</taxon>
        <taxon>Pentapetalae</taxon>
        <taxon>rosids</taxon>
        <taxon>fabids</taxon>
        <taxon>Fabales</taxon>
        <taxon>Fabaceae</taxon>
        <taxon>Papilionoideae</taxon>
        <taxon>50 kb inversion clade</taxon>
        <taxon>NPAAA clade</taxon>
        <taxon>indigoferoid/millettioid clade</taxon>
        <taxon>Phaseoleae</taxon>
        <taxon>Glycine</taxon>
        <taxon>Glycine subgen. Soja</taxon>
    </lineage>
</organism>
<dbReference type="EMBL" id="KN660877">
    <property type="protein sequence ID" value="KHN15533.1"/>
    <property type="molecule type" value="Genomic_DNA"/>
</dbReference>
<feature type="transmembrane region" description="Helical" evidence="1">
    <location>
        <begin position="33"/>
        <end position="53"/>
    </location>
</feature>
<protein>
    <submittedName>
        <fullName evidence="2">Uncharacterized protein</fullName>
    </submittedName>
</protein>
<reference evidence="2" key="1">
    <citation type="submission" date="2014-07" db="EMBL/GenBank/DDBJ databases">
        <title>Identification of a novel salt tolerance gene in wild soybean by whole-genome sequencing.</title>
        <authorList>
            <person name="Lam H.-M."/>
            <person name="Qi X."/>
            <person name="Li M.-W."/>
            <person name="Liu X."/>
            <person name="Xie M."/>
            <person name="Ni M."/>
            <person name="Xu X."/>
        </authorList>
    </citation>
    <scope>NUCLEOTIDE SEQUENCE [LARGE SCALE GENOMIC DNA]</scope>
    <source>
        <tissue evidence="2">Root</tissue>
    </source>
</reference>
<keyword evidence="1" id="KW-0812">Transmembrane</keyword>
<gene>
    <name evidence="2" type="ORF">glysoja_045132</name>
</gene>